<gene>
    <name evidence="6" type="ORF">B0H17DRAFT_936956</name>
</gene>
<dbReference type="AlphaFoldDB" id="A0AAD7DGG7"/>
<dbReference type="SUPFAM" id="SSF53474">
    <property type="entry name" value="alpha/beta-Hydrolases"/>
    <property type="match status" value="1"/>
</dbReference>
<dbReference type="Gene3D" id="3.40.50.1820">
    <property type="entry name" value="alpha/beta hydrolase"/>
    <property type="match status" value="1"/>
</dbReference>
<evidence type="ECO:0000256" key="2">
    <source>
        <dbReference type="ARBA" id="ARBA00022645"/>
    </source>
</evidence>
<dbReference type="Pfam" id="PF00450">
    <property type="entry name" value="Peptidase_S10"/>
    <property type="match status" value="1"/>
</dbReference>
<evidence type="ECO:0000256" key="5">
    <source>
        <dbReference type="ARBA" id="ARBA00023180"/>
    </source>
</evidence>
<proteinExistence type="inferred from homology"/>
<accession>A0AAD7DGG7</accession>
<protein>
    <submittedName>
        <fullName evidence="6">Alpha/Beta hydrolase protein</fullName>
    </submittedName>
</protein>
<evidence type="ECO:0000256" key="3">
    <source>
        <dbReference type="ARBA" id="ARBA00022670"/>
    </source>
</evidence>
<keyword evidence="4 6" id="KW-0378">Hydrolase</keyword>
<comment type="caution">
    <text evidence="6">The sequence shown here is derived from an EMBL/GenBank/DDBJ whole genome shotgun (WGS) entry which is preliminary data.</text>
</comment>
<sequence>QKDVQALLGVDVSTYASCSDKVGFNFSVSLDMVKGATEYVGALFERGVRVLIYVGTYDWVGNWVGNEAWTLALEWSGHAEFSALPLRE</sequence>
<keyword evidence="5" id="KW-0325">Glycoprotein</keyword>
<evidence type="ECO:0000313" key="6">
    <source>
        <dbReference type="EMBL" id="KAJ7689713.1"/>
    </source>
</evidence>
<dbReference type="Proteomes" id="UP001221757">
    <property type="component" value="Unassembled WGS sequence"/>
</dbReference>
<dbReference type="InterPro" id="IPR001563">
    <property type="entry name" value="Peptidase_S10"/>
</dbReference>
<organism evidence="6 7">
    <name type="scientific">Mycena rosella</name>
    <name type="common">Pink bonnet</name>
    <name type="synonym">Agaricus rosellus</name>
    <dbReference type="NCBI Taxonomy" id="1033263"/>
    <lineage>
        <taxon>Eukaryota</taxon>
        <taxon>Fungi</taxon>
        <taxon>Dikarya</taxon>
        <taxon>Basidiomycota</taxon>
        <taxon>Agaricomycotina</taxon>
        <taxon>Agaricomycetes</taxon>
        <taxon>Agaricomycetidae</taxon>
        <taxon>Agaricales</taxon>
        <taxon>Marasmiineae</taxon>
        <taxon>Mycenaceae</taxon>
        <taxon>Mycena</taxon>
    </lineage>
</organism>
<keyword evidence="7" id="KW-1185">Reference proteome</keyword>
<feature type="non-terminal residue" evidence="6">
    <location>
        <position position="1"/>
    </location>
</feature>
<dbReference type="InterPro" id="IPR029058">
    <property type="entry name" value="AB_hydrolase_fold"/>
</dbReference>
<comment type="similarity">
    <text evidence="1">Belongs to the peptidase S10 family.</text>
</comment>
<keyword evidence="2" id="KW-0121">Carboxypeptidase</keyword>
<evidence type="ECO:0000256" key="1">
    <source>
        <dbReference type="ARBA" id="ARBA00009431"/>
    </source>
</evidence>
<evidence type="ECO:0000313" key="7">
    <source>
        <dbReference type="Proteomes" id="UP001221757"/>
    </source>
</evidence>
<keyword evidence="3" id="KW-0645">Protease</keyword>
<reference evidence="6" key="1">
    <citation type="submission" date="2023-03" db="EMBL/GenBank/DDBJ databases">
        <title>Massive genome expansion in bonnet fungi (Mycena s.s.) driven by repeated elements and novel gene families across ecological guilds.</title>
        <authorList>
            <consortium name="Lawrence Berkeley National Laboratory"/>
            <person name="Harder C.B."/>
            <person name="Miyauchi S."/>
            <person name="Viragh M."/>
            <person name="Kuo A."/>
            <person name="Thoen E."/>
            <person name="Andreopoulos B."/>
            <person name="Lu D."/>
            <person name="Skrede I."/>
            <person name="Drula E."/>
            <person name="Henrissat B."/>
            <person name="Morin E."/>
            <person name="Kohler A."/>
            <person name="Barry K."/>
            <person name="LaButti K."/>
            <person name="Morin E."/>
            <person name="Salamov A."/>
            <person name="Lipzen A."/>
            <person name="Mereny Z."/>
            <person name="Hegedus B."/>
            <person name="Baldrian P."/>
            <person name="Stursova M."/>
            <person name="Weitz H."/>
            <person name="Taylor A."/>
            <person name="Grigoriev I.V."/>
            <person name="Nagy L.G."/>
            <person name="Martin F."/>
            <person name="Kauserud H."/>
        </authorList>
    </citation>
    <scope>NUCLEOTIDE SEQUENCE</scope>
    <source>
        <strain evidence="6">CBHHK067</strain>
    </source>
</reference>
<evidence type="ECO:0000256" key="4">
    <source>
        <dbReference type="ARBA" id="ARBA00022801"/>
    </source>
</evidence>
<dbReference type="GO" id="GO:0006508">
    <property type="term" value="P:proteolysis"/>
    <property type="evidence" value="ECO:0007669"/>
    <property type="project" value="UniProtKB-KW"/>
</dbReference>
<dbReference type="GO" id="GO:0004185">
    <property type="term" value="F:serine-type carboxypeptidase activity"/>
    <property type="evidence" value="ECO:0007669"/>
    <property type="project" value="InterPro"/>
</dbReference>
<name>A0AAD7DGG7_MYCRO</name>
<dbReference type="EMBL" id="JARKIE010000070">
    <property type="protein sequence ID" value="KAJ7689713.1"/>
    <property type="molecule type" value="Genomic_DNA"/>
</dbReference>